<dbReference type="InterPro" id="IPR054612">
    <property type="entry name" value="Phage_capsid-like_C"/>
</dbReference>
<dbReference type="NCBIfam" id="TIGR01554">
    <property type="entry name" value="major_cap_HK97"/>
    <property type="match status" value="1"/>
</dbReference>
<dbReference type="SUPFAM" id="SSF56563">
    <property type="entry name" value="Major capsid protein gp5"/>
    <property type="match status" value="1"/>
</dbReference>
<dbReference type="Pfam" id="PF05065">
    <property type="entry name" value="Phage_capsid"/>
    <property type="match status" value="1"/>
</dbReference>
<feature type="domain" description="Phage capsid-like C-terminal" evidence="6">
    <location>
        <begin position="381"/>
        <end position="636"/>
    </location>
</feature>
<name>A0A849VMR1_9HYPH</name>
<organism evidence="7 8">
    <name type="scientific">Phyllobacterium pellucidum</name>
    <dbReference type="NCBI Taxonomy" id="2740464"/>
    <lineage>
        <taxon>Bacteria</taxon>
        <taxon>Pseudomonadati</taxon>
        <taxon>Pseudomonadota</taxon>
        <taxon>Alphaproteobacteria</taxon>
        <taxon>Hyphomicrobiales</taxon>
        <taxon>Phyllobacteriaceae</taxon>
        <taxon>Phyllobacterium</taxon>
    </lineage>
</organism>
<dbReference type="GO" id="GO:0008233">
    <property type="term" value="F:peptidase activity"/>
    <property type="evidence" value="ECO:0007669"/>
    <property type="project" value="UniProtKB-KW"/>
</dbReference>
<dbReference type="Gene3D" id="3.30.2320.10">
    <property type="entry name" value="hypothetical protein PF0899 domain"/>
    <property type="match status" value="1"/>
</dbReference>
<evidence type="ECO:0000313" key="7">
    <source>
        <dbReference type="EMBL" id="NTS30676.1"/>
    </source>
</evidence>
<comment type="subcellular location">
    <subcellularLocation>
        <location evidence="1">Virion</location>
    </subcellularLocation>
</comment>
<dbReference type="RefSeq" id="WP_174207749.1">
    <property type="nucleotide sequence ID" value="NZ_JABUMX010000001.1"/>
</dbReference>
<dbReference type="Gene3D" id="3.30.2400.10">
    <property type="entry name" value="Major capsid protein gp5"/>
    <property type="match status" value="1"/>
</dbReference>
<dbReference type="AlphaFoldDB" id="A0A849VMR1"/>
<evidence type="ECO:0000256" key="1">
    <source>
        <dbReference type="ARBA" id="ARBA00004328"/>
    </source>
</evidence>
<evidence type="ECO:0000313" key="8">
    <source>
        <dbReference type="Proteomes" id="UP000550508"/>
    </source>
</evidence>
<evidence type="ECO:0000256" key="3">
    <source>
        <dbReference type="ARBA" id="ARBA00022670"/>
    </source>
</evidence>
<evidence type="ECO:0000256" key="2">
    <source>
        <dbReference type="ARBA" id="ARBA00022612"/>
    </source>
</evidence>
<keyword evidence="3" id="KW-0645">Protease</keyword>
<feature type="domain" description="Prohead serine protease" evidence="5">
    <location>
        <begin position="46"/>
        <end position="150"/>
    </location>
</feature>
<keyword evidence="2" id="KW-1188">Viral release from host cell</keyword>
<evidence type="ECO:0000259" key="6">
    <source>
        <dbReference type="Pfam" id="PF05065"/>
    </source>
</evidence>
<proteinExistence type="predicted"/>
<reference evidence="7 8" key="1">
    <citation type="submission" date="2020-05" db="EMBL/GenBank/DDBJ databases">
        <authorList>
            <person name="Kim M.K."/>
        </authorList>
    </citation>
    <scope>NUCLEOTIDE SEQUENCE [LARGE SCALE GENOMIC DNA]</scope>
    <source>
        <strain evidence="7 8">BT25</strain>
    </source>
</reference>
<sequence length="656" mass="69529">MNRAYSILTVKAVEEERRVIRGTATTPSPDRVGDIVEPLGVAFKNPMPLLWQHKSDKPVGLVKFDKPTKDGITFEAELPTIDELGALKDRVDEAWQSVKAGLVAAVSIGFRAIEYAFLDDGGIRFVKSEVYELSLVTIPANADATISLIKSIDAPMLAATGNEPRDSDRPVKPGASGKVVKTITPDPKKGKAMKTIAEQIASFEATRVAKSARMEELMNAAAEEGVTLDAEQTEEYDGLEAEVKSIDAHLVRLSALEKSNAAKAKPVEVKDLQSGSDARGGAVPAVAKSALPKGTAFTRYAIALARGKGNLMQAAEVAKAWGDTPEVETVLKAAVAAGTTTDADWAKPLVEYQNMASEFVDLLRPQTIIGRIPGLRRVPFNIKIPRQTAGAAAQWVGEGKPKPVSELSFDQITLGFAKLAGIVVLTDELVRFSNPSAEALVRQDLINTIVQTMDKDFVDPAKAVSVGVSPASITNGVTPVVASGTDADAVRADVKALFAKFLAANMSLAGAVFVMTETQALGLALMQNPLGQPEFPGLAINGTSGGTFFGLPVVLSENIPAQAEVVGPPAIPAGSRIILAKASEILLADDGQVMLDVSREASLEMDSAPTNPVTASTVMVSLWQHNMVGIRAERFINWAKRRADVVQYITGANYGG</sequence>
<dbReference type="InterPro" id="IPR024455">
    <property type="entry name" value="Phage_capsid"/>
</dbReference>
<dbReference type="InterPro" id="IPR054613">
    <property type="entry name" value="Peptidase_S78_dom"/>
</dbReference>
<accession>A0A849VMR1</accession>
<evidence type="ECO:0000256" key="4">
    <source>
        <dbReference type="ARBA" id="ARBA00022801"/>
    </source>
</evidence>
<dbReference type="GO" id="GO:0006508">
    <property type="term" value="P:proteolysis"/>
    <property type="evidence" value="ECO:0007669"/>
    <property type="project" value="UniProtKB-KW"/>
</dbReference>
<dbReference type="Pfam" id="PF04586">
    <property type="entry name" value="Peptidase_S78"/>
    <property type="match status" value="1"/>
</dbReference>
<gene>
    <name evidence="7" type="ORF">HQ945_05365</name>
</gene>
<keyword evidence="4" id="KW-0378">Hydrolase</keyword>
<comment type="caution">
    <text evidence="7">The sequence shown here is derived from an EMBL/GenBank/DDBJ whole genome shotgun (WGS) entry which is preliminary data.</text>
</comment>
<dbReference type="EMBL" id="JABUMX010000001">
    <property type="protein sequence ID" value="NTS30676.1"/>
    <property type="molecule type" value="Genomic_DNA"/>
</dbReference>
<dbReference type="Proteomes" id="UP000550508">
    <property type="component" value="Unassembled WGS sequence"/>
</dbReference>
<evidence type="ECO:0000259" key="5">
    <source>
        <dbReference type="Pfam" id="PF04586"/>
    </source>
</evidence>
<protein>
    <submittedName>
        <fullName evidence="7">Phage major capsid protein</fullName>
    </submittedName>
</protein>
<keyword evidence="8" id="KW-1185">Reference proteome</keyword>